<dbReference type="InterPro" id="IPR036271">
    <property type="entry name" value="Tet_transcr_reg_TetR-rel_C_sf"/>
</dbReference>
<keyword evidence="1" id="KW-0805">Transcription regulation</keyword>
<comment type="caution">
    <text evidence="6">The sequence shown here is derived from an EMBL/GenBank/DDBJ whole genome shotgun (WGS) entry which is preliminary data.</text>
</comment>
<dbReference type="EMBL" id="JADIKM010000004">
    <property type="protein sequence ID" value="MFK2905382.1"/>
    <property type="molecule type" value="Genomic_DNA"/>
</dbReference>
<feature type="domain" description="HTH tetR-type" evidence="5">
    <location>
        <begin position="6"/>
        <end position="66"/>
    </location>
</feature>
<accession>A0ABW8JW88</accession>
<feature type="DNA-binding region" description="H-T-H motif" evidence="4">
    <location>
        <begin position="29"/>
        <end position="48"/>
    </location>
</feature>
<keyword evidence="2 4" id="KW-0238">DNA-binding</keyword>
<reference evidence="6 7" key="1">
    <citation type="submission" date="2020-10" db="EMBL/GenBank/DDBJ databases">
        <title>Phylogeny of dyella-like bacteria.</title>
        <authorList>
            <person name="Fu J."/>
        </authorList>
    </citation>
    <scope>NUCLEOTIDE SEQUENCE [LARGE SCALE GENOMIC DNA]</scope>
    <source>
        <strain evidence="6 7">Gsoil3046</strain>
    </source>
</reference>
<dbReference type="InterPro" id="IPR009057">
    <property type="entry name" value="Homeodomain-like_sf"/>
</dbReference>
<dbReference type="Proteomes" id="UP001620460">
    <property type="component" value="Unassembled WGS sequence"/>
</dbReference>
<dbReference type="PROSITE" id="PS50977">
    <property type="entry name" value="HTH_TETR_2"/>
    <property type="match status" value="1"/>
</dbReference>
<evidence type="ECO:0000259" key="5">
    <source>
        <dbReference type="PROSITE" id="PS50977"/>
    </source>
</evidence>
<dbReference type="Pfam" id="PF16925">
    <property type="entry name" value="TetR_C_13"/>
    <property type="match status" value="1"/>
</dbReference>
<keyword evidence="7" id="KW-1185">Reference proteome</keyword>
<dbReference type="PANTHER" id="PTHR47506:SF1">
    <property type="entry name" value="HTH-TYPE TRANSCRIPTIONAL REGULATOR YJDC"/>
    <property type="match status" value="1"/>
</dbReference>
<dbReference type="RefSeq" id="WP_404634834.1">
    <property type="nucleotide sequence ID" value="NZ_JADIKM010000004.1"/>
</dbReference>
<dbReference type="InterPro" id="IPR001647">
    <property type="entry name" value="HTH_TetR"/>
</dbReference>
<evidence type="ECO:0000256" key="2">
    <source>
        <dbReference type="ARBA" id="ARBA00023125"/>
    </source>
</evidence>
<sequence length="192" mass="20222">MNQTPAGTAERVMDVAEALIQQRGYGGFSFDDVAQAVGIRKPSVHHHFRTKADLVAALARRYTERFESALAAIDVARRDPLARLKAYVQLFATTYAQDGRLCVCGMLGAEADALPADVADAVAGFFQLNLTWLTAAFRDAQRSGQVATGQRAANLAELMLSALEGAMVVGRGGRSGAGPTAVGKNLLASLAA</sequence>
<evidence type="ECO:0000256" key="3">
    <source>
        <dbReference type="ARBA" id="ARBA00023163"/>
    </source>
</evidence>
<dbReference type="Gene3D" id="1.10.357.10">
    <property type="entry name" value="Tetracycline Repressor, domain 2"/>
    <property type="match status" value="1"/>
</dbReference>
<evidence type="ECO:0000256" key="1">
    <source>
        <dbReference type="ARBA" id="ARBA00023015"/>
    </source>
</evidence>
<evidence type="ECO:0000256" key="4">
    <source>
        <dbReference type="PROSITE-ProRule" id="PRU00335"/>
    </source>
</evidence>
<dbReference type="PANTHER" id="PTHR47506">
    <property type="entry name" value="TRANSCRIPTIONAL REGULATORY PROTEIN"/>
    <property type="match status" value="1"/>
</dbReference>
<evidence type="ECO:0000313" key="7">
    <source>
        <dbReference type="Proteomes" id="UP001620460"/>
    </source>
</evidence>
<dbReference type="SUPFAM" id="SSF48498">
    <property type="entry name" value="Tetracyclin repressor-like, C-terminal domain"/>
    <property type="match status" value="1"/>
</dbReference>
<dbReference type="PRINTS" id="PR00455">
    <property type="entry name" value="HTHTETR"/>
</dbReference>
<organism evidence="6 7">
    <name type="scientific">Dyella ginsengisoli</name>
    <dbReference type="NCBI Taxonomy" id="363848"/>
    <lineage>
        <taxon>Bacteria</taxon>
        <taxon>Pseudomonadati</taxon>
        <taxon>Pseudomonadota</taxon>
        <taxon>Gammaproteobacteria</taxon>
        <taxon>Lysobacterales</taxon>
        <taxon>Rhodanobacteraceae</taxon>
        <taxon>Dyella</taxon>
    </lineage>
</organism>
<dbReference type="Pfam" id="PF00440">
    <property type="entry name" value="TetR_N"/>
    <property type="match status" value="1"/>
</dbReference>
<name>A0ABW8JW88_9GAMM</name>
<dbReference type="InterPro" id="IPR011075">
    <property type="entry name" value="TetR_C"/>
</dbReference>
<protein>
    <submittedName>
        <fullName evidence="6">TetR/AcrR family transcriptional regulator</fullName>
    </submittedName>
</protein>
<evidence type="ECO:0000313" key="6">
    <source>
        <dbReference type="EMBL" id="MFK2905382.1"/>
    </source>
</evidence>
<gene>
    <name evidence="6" type="ORF">ISP17_15570</name>
</gene>
<dbReference type="SUPFAM" id="SSF46689">
    <property type="entry name" value="Homeodomain-like"/>
    <property type="match status" value="1"/>
</dbReference>
<keyword evidence="3" id="KW-0804">Transcription</keyword>
<proteinExistence type="predicted"/>